<feature type="domain" description="TonB-dependent receptor-like beta-barrel" evidence="13">
    <location>
        <begin position="444"/>
        <end position="915"/>
    </location>
</feature>
<evidence type="ECO:0000256" key="11">
    <source>
        <dbReference type="RuleBase" id="RU003357"/>
    </source>
</evidence>
<evidence type="ECO:0000313" key="15">
    <source>
        <dbReference type="EMBL" id="MUI15406.1"/>
    </source>
</evidence>
<dbReference type="OrthoDB" id="8530571at2"/>
<organism evidence="15 16">
    <name type="scientific">Pseudoduganella dura</name>
    <dbReference type="NCBI Taxonomy" id="321982"/>
    <lineage>
        <taxon>Bacteria</taxon>
        <taxon>Pseudomonadati</taxon>
        <taxon>Pseudomonadota</taxon>
        <taxon>Betaproteobacteria</taxon>
        <taxon>Burkholderiales</taxon>
        <taxon>Oxalobacteraceae</taxon>
        <taxon>Telluria group</taxon>
        <taxon>Pseudoduganella</taxon>
    </lineage>
</organism>
<sequence length="953" mass="102641">MPARRTKKPGDQMHRIPQRIALSPIALATSLLTLALTQTAAAQQAAEPPMARVEVTGSSIRQLATENALPLTTIKSEELVARGLTTMSEVATSLTVGSTNEPVGGGGGGTMINMRGLNTNRTLVLLNGRRLPNEAIGASSVNVDVVPMSAVERVEVLRDGASSIYGTDAIAGVVNFITKRTHTGTTVTGGWVQPERHGGGDQQRVSIVSGVGDLNEQGWNVYASVDFQQRARLAQSDRPNISDPNLIAQLGGNPFGTAVAGSSSAPANFTVYQNGKATTRTGNPSFAAGCAAPYGGAQYTIPSTKATGAGAGTCILDPDIYPQLLPDNMQATLFTRASLRHHGDRLLTVELLATESTIKAQNPPQVFGAQTDYDKYNPGVRKPLFITPSSKWYPGGSGGVPAVAGVTNQDLALTWSMDEAGPAKTDDRQNTRRLVIADQGELMGWDYRVGVVAAESKRAVGWRSGFFATDGIYRGVADGTLNPFGAQDEAGAAYLDSISRDGITYRVARVGYFGTDFNVARPLLDLAGGPLTLAIGGDWHRETYRDGTDPVANEVTYKVSGTPNSYPRGERKVAALYLEADAPITKELTLTGAVRADHFSDFGGTVNPKLSVRWQPLQSVLVRGTASTGFRAPTLPELYGTPQTRTPSTGKWDDPLLCPSATPSVPGTGSLTTDPRYAGLNLDPARVCNTNLITLQGANPDLEPEKARTVTAGIVLSPIRNLSVSFDWWSIKMKGTIAQITEDSIFDNLGQYQDLFVRNADGTLDYIVKTRLNMGGLRTRGIDTNVNYTWPTTAWGKFGVGLDGTYVDRYEGQNDAGGEWIDSVGKPGALATGSTSANTYVYRWKHNLRVSWNYRKFGVQLTQAYTSHYEDTNAQPNQKPGQPYFNEIDHYTLYNLTTNWNYADNLKLTFGINNVLDEDPPLSNQRIGSRVVFAQNVSKPIGRAYNVRVNYTF</sequence>
<keyword evidence="6 11" id="KW-0798">TonB box</keyword>
<dbReference type="Gene3D" id="2.170.130.10">
    <property type="entry name" value="TonB-dependent receptor, plug domain"/>
    <property type="match status" value="1"/>
</dbReference>
<accession>A0A6I3XIS0</accession>
<evidence type="ECO:0000259" key="14">
    <source>
        <dbReference type="Pfam" id="PF07715"/>
    </source>
</evidence>
<keyword evidence="5 10" id="KW-0812">Transmembrane</keyword>
<reference evidence="15 16" key="1">
    <citation type="submission" date="2019-11" db="EMBL/GenBank/DDBJ databases">
        <title>Draft Genome Sequences of Six Type Strains of the Genus Massilia.</title>
        <authorList>
            <person name="Miess H."/>
            <person name="Frediansyah A."/>
            <person name="Goeker M."/>
            <person name="Gross H."/>
        </authorList>
    </citation>
    <scope>NUCLEOTIDE SEQUENCE [LARGE SCALE GENOMIC DNA]</scope>
    <source>
        <strain evidence="15 16">DSM 17513</strain>
    </source>
</reference>
<dbReference type="GO" id="GO:0009279">
    <property type="term" value="C:cell outer membrane"/>
    <property type="evidence" value="ECO:0007669"/>
    <property type="project" value="UniProtKB-SubCell"/>
</dbReference>
<evidence type="ECO:0000256" key="10">
    <source>
        <dbReference type="PROSITE-ProRule" id="PRU01360"/>
    </source>
</evidence>
<comment type="similarity">
    <text evidence="2 10 11">Belongs to the TonB-dependent receptor family.</text>
</comment>
<evidence type="ECO:0000259" key="13">
    <source>
        <dbReference type="Pfam" id="PF00593"/>
    </source>
</evidence>
<dbReference type="PANTHER" id="PTHR47234:SF2">
    <property type="entry name" value="TONB-DEPENDENT RECEPTOR"/>
    <property type="match status" value="1"/>
</dbReference>
<evidence type="ECO:0000256" key="9">
    <source>
        <dbReference type="ARBA" id="ARBA00023237"/>
    </source>
</evidence>
<evidence type="ECO:0000256" key="1">
    <source>
        <dbReference type="ARBA" id="ARBA00004571"/>
    </source>
</evidence>
<dbReference type="InterPro" id="IPR012910">
    <property type="entry name" value="Plug_dom"/>
</dbReference>
<dbReference type="PROSITE" id="PS52016">
    <property type="entry name" value="TONB_DEPENDENT_REC_3"/>
    <property type="match status" value="1"/>
</dbReference>
<dbReference type="Proteomes" id="UP000431684">
    <property type="component" value="Unassembled WGS sequence"/>
</dbReference>
<evidence type="ECO:0000256" key="6">
    <source>
        <dbReference type="ARBA" id="ARBA00023077"/>
    </source>
</evidence>
<evidence type="ECO:0000256" key="4">
    <source>
        <dbReference type="ARBA" id="ARBA00022452"/>
    </source>
</evidence>
<evidence type="ECO:0000256" key="2">
    <source>
        <dbReference type="ARBA" id="ARBA00009810"/>
    </source>
</evidence>
<evidence type="ECO:0000256" key="5">
    <source>
        <dbReference type="ARBA" id="ARBA00022692"/>
    </source>
</evidence>
<keyword evidence="16" id="KW-1185">Reference proteome</keyword>
<evidence type="ECO:0000313" key="16">
    <source>
        <dbReference type="Proteomes" id="UP000431684"/>
    </source>
</evidence>
<dbReference type="Gene3D" id="2.40.170.20">
    <property type="entry name" value="TonB-dependent receptor, beta-barrel domain"/>
    <property type="match status" value="1"/>
</dbReference>
<dbReference type="InterPro" id="IPR000531">
    <property type="entry name" value="Beta-barrel_TonB"/>
</dbReference>
<dbReference type="EMBL" id="WNWM01000002">
    <property type="protein sequence ID" value="MUI15406.1"/>
    <property type="molecule type" value="Genomic_DNA"/>
</dbReference>
<feature type="domain" description="TonB-dependent receptor plug" evidence="14">
    <location>
        <begin position="69"/>
        <end position="173"/>
    </location>
</feature>
<keyword evidence="8 15" id="KW-0675">Receptor</keyword>
<dbReference type="SUPFAM" id="SSF56935">
    <property type="entry name" value="Porins"/>
    <property type="match status" value="1"/>
</dbReference>
<comment type="subcellular location">
    <subcellularLocation>
        <location evidence="1 10">Cell outer membrane</location>
        <topology evidence="1 10">Multi-pass membrane protein</topology>
    </subcellularLocation>
</comment>
<keyword evidence="7 10" id="KW-0472">Membrane</keyword>
<evidence type="ECO:0000256" key="12">
    <source>
        <dbReference type="SAM" id="MobiDB-lite"/>
    </source>
</evidence>
<evidence type="ECO:0000256" key="8">
    <source>
        <dbReference type="ARBA" id="ARBA00023170"/>
    </source>
</evidence>
<gene>
    <name evidence="15" type="ORF">GJV26_23550</name>
</gene>
<evidence type="ECO:0000256" key="7">
    <source>
        <dbReference type="ARBA" id="ARBA00023136"/>
    </source>
</evidence>
<dbReference type="InterPro" id="IPR037066">
    <property type="entry name" value="Plug_dom_sf"/>
</dbReference>
<dbReference type="InterPro" id="IPR039426">
    <property type="entry name" value="TonB-dep_rcpt-like"/>
</dbReference>
<feature type="region of interest" description="Disordered" evidence="12">
    <location>
        <begin position="633"/>
        <end position="654"/>
    </location>
</feature>
<evidence type="ECO:0000256" key="3">
    <source>
        <dbReference type="ARBA" id="ARBA00022448"/>
    </source>
</evidence>
<dbReference type="Pfam" id="PF00593">
    <property type="entry name" value="TonB_dep_Rec_b-barrel"/>
    <property type="match status" value="1"/>
</dbReference>
<dbReference type="AlphaFoldDB" id="A0A6I3XIS0"/>
<name>A0A6I3XIS0_9BURK</name>
<protein>
    <submittedName>
        <fullName evidence="15">TonB-dependent receptor</fullName>
    </submittedName>
</protein>
<keyword evidence="9 10" id="KW-0998">Cell outer membrane</keyword>
<dbReference type="Pfam" id="PF07715">
    <property type="entry name" value="Plug"/>
    <property type="match status" value="1"/>
</dbReference>
<keyword evidence="4 10" id="KW-1134">Transmembrane beta strand</keyword>
<proteinExistence type="inferred from homology"/>
<keyword evidence="3 10" id="KW-0813">Transport</keyword>
<comment type="caution">
    <text evidence="15">The sequence shown here is derived from an EMBL/GenBank/DDBJ whole genome shotgun (WGS) entry which is preliminary data.</text>
</comment>
<dbReference type="PANTHER" id="PTHR47234">
    <property type="match status" value="1"/>
</dbReference>
<dbReference type="InterPro" id="IPR036942">
    <property type="entry name" value="Beta-barrel_TonB_sf"/>
</dbReference>